<feature type="domain" description="DNA helicase Pif1-like DEAD-box helicase" evidence="4">
    <location>
        <begin position="1182"/>
        <end position="1390"/>
    </location>
</feature>
<comment type="catalytic activity">
    <reaction evidence="1">
        <text>ATP + H2O = ADP + phosphate + H(+)</text>
        <dbReference type="Rhea" id="RHEA:13065"/>
        <dbReference type="ChEBI" id="CHEBI:15377"/>
        <dbReference type="ChEBI" id="CHEBI:15378"/>
        <dbReference type="ChEBI" id="CHEBI:30616"/>
        <dbReference type="ChEBI" id="CHEBI:43474"/>
        <dbReference type="ChEBI" id="CHEBI:456216"/>
        <dbReference type="EC" id="5.6.2.3"/>
    </reaction>
</comment>
<keyword evidence="3" id="KW-1133">Transmembrane helix</keyword>
<comment type="similarity">
    <text evidence="1">Belongs to the helicase family.</text>
</comment>
<keyword evidence="3" id="KW-0812">Transmembrane</keyword>
<dbReference type="GO" id="GO:0016887">
    <property type="term" value="F:ATP hydrolysis activity"/>
    <property type="evidence" value="ECO:0007669"/>
    <property type="project" value="RHEA"/>
</dbReference>
<reference evidence="7" key="1">
    <citation type="journal article" date="2018" name="Nat. Genet.">
        <title>Extensive intraspecific gene order and gene structural variations between Mo17 and other maize genomes.</title>
        <authorList>
            <person name="Sun S."/>
            <person name="Zhou Y."/>
            <person name="Chen J."/>
            <person name="Shi J."/>
            <person name="Zhao H."/>
            <person name="Zhao H."/>
            <person name="Song W."/>
            <person name="Zhang M."/>
            <person name="Cui Y."/>
            <person name="Dong X."/>
            <person name="Liu H."/>
            <person name="Ma X."/>
            <person name="Jiao Y."/>
            <person name="Wang B."/>
            <person name="Wei X."/>
            <person name="Stein J.C."/>
            <person name="Glaubitz J.C."/>
            <person name="Lu F."/>
            <person name="Yu G."/>
            <person name="Liang C."/>
            <person name="Fengler K."/>
            <person name="Li B."/>
            <person name="Rafalski A."/>
            <person name="Schnable P.S."/>
            <person name="Ware D.H."/>
            <person name="Buckler E.S."/>
            <person name="Lai J."/>
        </authorList>
    </citation>
    <scope>NUCLEOTIDE SEQUENCE [LARGE SCALE GENOMIC DNA]</scope>
    <source>
        <tissue evidence="7">Seedling</tissue>
    </source>
</reference>
<feature type="domain" description="DNA helicase Pif1-like 2B" evidence="6">
    <location>
        <begin position="1480"/>
        <end position="1526"/>
    </location>
</feature>
<dbReference type="Proteomes" id="UP000251960">
    <property type="component" value="Chromosome 5"/>
</dbReference>
<evidence type="ECO:0000259" key="5">
    <source>
        <dbReference type="Pfam" id="PF14214"/>
    </source>
</evidence>
<feature type="region of interest" description="Disordered" evidence="2">
    <location>
        <begin position="1"/>
        <end position="36"/>
    </location>
</feature>
<accession>A0A3L6EP71</accession>
<dbReference type="InterPro" id="IPR027417">
    <property type="entry name" value="P-loop_NTPase"/>
</dbReference>
<dbReference type="GO" id="GO:0000723">
    <property type="term" value="P:telomere maintenance"/>
    <property type="evidence" value="ECO:0007669"/>
    <property type="project" value="InterPro"/>
</dbReference>
<feature type="region of interest" description="Disordered" evidence="2">
    <location>
        <begin position="220"/>
        <end position="245"/>
    </location>
</feature>
<dbReference type="GO" id="GO:0006281">
    <property type="term" value="P:DNA repair"/>
    <property type="evidence" value="ECO:0007669"/>
    <property type="project" value="UniProtKB-KW"/>
</dbReference>
<evidence type="ECO:0000313" key="7">
    <source>
        <dbReference type="EMBL" id="PWZ21117.1"/>
    </source>
</evidence>
<keyword evidence="1" id="KW-0233">DNA recombination</keyword>
<dbReference type="PANTHER" id="PTHR10492">
    <property type="match status" value="1"/>
</dbReference>
<dbReference type="InterPro" id="IPR010285">
    <property type="entry name" value="DNA_helicase_pif1-like_DEAD"/>
</dbReference>
<feature type="domain" description="Helitron helicase-like" evidence="5">
    <location>
        <begin position="687"/>
        <end position="737"/>
    </location>
</feature>
<dbReference type="GO" id="GO:0006310">
    <property type="term" value="P:DNA recombination"/>
    <property type="evidence" value="ECO:0007669"/>
    <property type="project" value="UniProtKB-KW"/>
</dbReference>
<dbReference type="GO" id="GO:0005524">
    <property type="term" value="F:ATP binding"/>
    <property type="evidence" value="ECO:0007669"/>
    <property type="project" value="UniProtKB-KW"/>
</dbReference>
<dbReference type="InterPro" id="IPR025476">
    <property type="entry name" value="Helitron_helicase-like"/>
</dbReference>
<dbReference type="Pfam" id="PF21530">
    <property type="entry name" value="Pif1_2B_dom"/>
    <property type="match status" value="1"/>
</dbReference>
<name>A0A3L6EP71_MAIZE</name>
<evidence type="ECO:0000256" key="1">
    <source>
        <dbReference type="RuleBase" id="RU363044"/>
    </source>
</evidence>
<gene>
    <name evidence="7" type="primary">pif1_117</name>
    <name evidence="7" type="ORF">Zm00014a_013273</name>
</gene>
<dbReference type="InterPro" id="IPR049163">
    <property type="entry name" value="Pif1-like_2B_dom"/>
</dbReference>
<sequence>MDPFNNNDVRPPLRELSSNTLEGGRTDARQCKRERERARYAAMSVEKKNELKNRRQSRKKENVVHHEYSKDDCPDVAIGDGSIIDCTIPCGITLGASAQTGHQHDSNPSSEVLDARERKRIREQIRFATLTREQRALRNTTPCQKSARENYSRRQQAMLAQDSIAIENPKFTPELVWSLADSQTPTVSLSSSKDMVISELSATPFVYASLQTKDVDMDKMTQSPRRQRHEHHVSSGERQSLISRQNQKFQSAIRRNFATATRDHGMEGDADEGVLFVENHDEDVLFEDDDEEDGYLFAGQDGESIEDIEIDETQDAFTVNPDVPDLYDKVYSNIPEETHLLSTVADCDYCKAKKFQYEPPGFCCRNGQIDLAPFETPPQLRRLWECSDADARHFRDNIRFFNGHFSFTSLYCCLDSMTTNMDCGIYTFRAHGMMYHNVRSFGREVGAEHKHLELYFYDDDPSLEHRYRKCRQEQFEKDKAVINQLVEILKGNPYSEHLRSMGNVDNIEDYHIALNLDQTLNQKLYNVPITSEVAAVWIDGSERRGQFSNSVMLHGKDRSSHGIRSYHGCYDALSYPLFFPKGELGWHANIPKSNVSMDEVDAYRDQHRRSDANNDDTERPSHLCVSVRDYYCYRFQIRPSIFNPILHGKRLFQQFAVDTYIKIESSRLDFIRKNQDRLRVDLYKGLDRPDLVVRIFRAKLEELKKRLTKHHILGKIRAYVYVVEFQKRGLPHVHFLLIMQRKYKLTCPDQYDHLISAEIPDKKKYPELYKMVIKHMMHGPCGLLNPKCPCTKGRASCKNHYPRAFSNATSQGKDSYPIYRRRDDGRKETVRGCELDNRWVVPYNPYLLRLFNYHINVEACGSIKAVKYLFKYIYKGHDRASVAVTDANKADGDVDEIKQYRDARWVTPPEALWRIFNFDLSQNSPPVMQLQLHLENMHMVSFHERAKVNHVVQRPGADRSMLTAYFEANRLHEEARGILYRDFPEWYTLQQGKVWQRRKRNTGGQVGRIVSAHPAEGERFYLRLLLNHVTGATSYADLRTVDGDTLPSFREAAQRRGLLEADDTIDECLNEAAIYQMPSALRRLFATILVYCEPNDVAELWQRHLDSMSEDNHRSTQSETHVQQMVLIDIRNILQSMGKDIKTFPLPAIIDKYDDSHGTDREIYEEESIEPTAEDVAMKETLNEEQRFAYDKILSVVDTNNGGVFFVDGPGGTKKTYLYKALLAALRSQDKIAVATATSGVAASILPGGRTAHSRFKIPLTIDDGAVCSFTKQSGTTKLLQKASLIIWDEASMTKRQAIEALDNSMRDIMGRPGLPFGGRTVVFGGDFRQVLPVVRKGSRAQIVAASLRSSYLWESMCHLKLVQNMRAQSDPWFAEYLLRVGGGTEEANNDGDVRLPDEVCVPYTGNDRDLDRLIDDIYPNLNENMSNTSYITSRAILSTRNDWVDMINMRMIDRFQGEQMMYHSFDTAVDDPNNYYPSEFLNTLTPNGLPPHVLKLKVGCPIMLLRNIDPANGLCNDTRLVVRGFQKNSIDAEIVLGQHAGMRIFLPRIPLCPSDDEMFPFQFKRKQFPIRLSFAMTVNKAQGQTIPNVGEDVFLPFISLFWLLFSFLLFSGHLVDTTKKADEH</sequence>
<dbReference type="Pfam" id="PF05970">
    <property type="entry name" value="PIF1"/>
    <property type="match status" value="1"/>
</dbReference>
<comment type="cofactor">
    <cofactor evidence="1">
        <name>Mg(2+)</name>
        <dbReference type="ChEBI" id="CHEBI:18420"/>
    </cofactor>
</comment>
<dbReference type="Gene3D" id="3.40.50.300">
    <property type="entry name" value="P-loop containing nucleotide triphosphate hydrolases"/>
    <property type="match status" value="1"/>
</dbReference>
<keyword evidence="1" id="KW-0547">Nucleotide-binding</keyword>
<dbReference type="ExpressionAtlas" id="A0A3L6EP71">
    <property type="expression patterns" value="baseline and differential"/>
</dbReference>
<organism evidence="7">
    <name type="scientific">Zea mays</name>
    <name type="common">Maize</name>
    <dbReference type="NCBI Taxonomy" id="4577"/>
    <lineage>
        <taxon>Eukaryota</taxon>
        <taxon>Viridiplantae</taxon>
        <taxon>Streptophyta</taxon>
        <taxon>Embryophyta</taxon>
        <taxon>Tracheophyta</taxon>
        <taxon>Spermatophyta</taxon>
        <taxon>Magnoliopsida</taxon>
        <taxon>Liliopsida</taxon>
        <taxon>Poales</taxon>
        <taxon>Poaceae</taxon>
        <taxon>PACMAD clade</taxon>
        <taxon>Panicoideae</taxon>
        <taxon>Andropogonodae</taxon>
        <taxon>Andropogoneae</taxon>
        <taxon>Tripsacinae</taxon>
        <taxon>Zea</taxon>
    </lineage>
</organism>
<dbReference type="GO" id="GO:0043139">
    <property type="term" value="F:5'-3' DNA helicase activity"/>
    <property type="evidence" value="ECO:0007669"/>
    <property type="project" value="UniProtKB-EC"/>
</dbReference>
<dbReference type="EMBL" id="NCVQ01000006">
    <property type="protein sequence ID" value="PWZ21117.1"/>
    <property type="molecule type" value="Genomic_DNA"/>
</dbReference>
<proteinExistence type="inferred from homology"/>
<keyword evidence="1" id="KW-0378">Hydrolase</keyword>
<evidence type="ECO:0000256" key="2">
    <source>
        <dbReference type="SAM" id="MobiDB-lite"/>
    </source>
</evidence>
<evidence type="ECO:0000259" key="4">
    <source>
        <dbReference type="Pfam" id="PF05970"/>
    </source>
</evidence>
<feature type="compositionally biased region" description="Polar residues" evidence="2">
    <location>
        <begin position="236"/>
        <end position="245"/>
    </location>
</feature>
<feature type="domain" description="Helitron helicase-like" evidence="5">
    <location>
        <begin position="630"/>
        <end position="685"/>
    </location>
</feature>
<dbReference type="SUPFAM" id="SSF52540">
    <property type="entry name" value="P-loop containing nucleoside triphosphate hydrolases"/>
    <property type="match status" value="2"/>
</dbReference>
<protein>
    <recommendedName>
        <fullName evidence="1">ATP-dependent DNA helicase</fullName>
        <ecNumber evidence="1">5.6.2.3</ecNumber>
    </recommendedName>
</protein>
<dbReference type="EC" id="5.6.2.3" evidence="1"/>
<comment type="caution">
    <text evidence="7">The sequence shown here is derived from an EMBL/GenBank/DDBJ whole genome shotgun (WGS) entry which is preliminary data.</text>
</comment>
<keyword evidence="1" id="KW-0067">ATP-binding</keyword>
<evidence type="ECO:0000259" key="6">
    <source>
        <dbReference type="Pfam" id="PF21530"/>
    </source>
</evidence>
<dbReference type="PANTHER" id="PTHR10492:SF92">
    <property type="entry name" value="ATP-DEPENDENT DNA HELICASE"/>
    <property type="match status" value="1"/>
</dbReference>
<keyword evidence="1" id="KW-0227">DNA damage</keyword>
<keyword evidence="1 7" id="KW-0347">Helicase</keyword>
<dbReference type="Pfam" id="PF14214">
    <property type="entry name" value="Helitron_like_N"/>
    <property type="match status" value="2"/>
</dbReference>
<evidence type="ECO:0000256" key="3">
    <source>
        <dbReference type="SAM" id="Phobius"/>
    </source>
</evidence>
<feature type="compositionally biased region" description="Basic and acidic residues" evidence="2">
    <location>
        <begin position="24"/>
        <end position="36"/>
    </location>
</feature>
<feature type="transmembrane region" description="Helical" evidence="3">
    <location>
        <begin position="1594"/>
        <end position="1616"/>
    </location>
</feature>
<keyword evidence="3" id="KW-0472">Membrane</keyword>
<keyword evidence="1" id="KW-0234">DNA repair</keyword>